<comment type="caution">
    <text evidence="4">The sequence shown here is derived from an EMBL/GenBank/DDBJ whole genome shotgun (WGS) entry which is preliminary data.</text>
</comment>
<evidence type="ECO:0000313" key="5">
    <source>
        <dbReference type="Proteomes" id="UP000663870"/>
    </source>
</evidence>
<dbReference type="Gene3D" id="3.40.50.1820">
    <property type="entry name" value="alpha/beta hydrolase"/>
    <property type="match status" value="1"/>
</dbReference>
<dbReference type="EMBL" id="CAJNOH010000124">
    <property type="protein sequence ID" value="CAF0888543.1"/>
    <property type="molecule type" value="Genomic_DNA"/>
</dbReference>
<dbReference type="SUPFAM" id="SSF53474">
    <property type="entry name" value="alpha/beta-Hydrolases"/>
    <property type="match status" value="1"/>
</dbReference>
<name>A0A815K340_9BILA</name>
<evidence type="ECO:0000259" key="1">
    <source>
        <dbReference type="Pfam" id="PF01738"/>
    </source>
</evidence>
<dbReference type="InterPro" id="IPR029058">
    <property type="entry name" value="AB_hydrolase_fold"/>
</dbReference>
<organism evidence="4 5">
    <name type="scientific">Rotaria sordida</name>
    <dbReference type="NCBI Taxonomy" id="392033"/>
    <lineage>
        <taxon>Eukaryota</taxon>
        <taxon>Metazoa</taxon>
        <taxon>Spiralia</taxon>
        <taxon>Gnathifera</taxon>
        <taxon>Rotifera</taxon>
        <taxon>Eurotatoria</taxon>
        <taxon>Bdelloidea</taxon>
        <taxon>Philodinida</taxon>
        <taxon>Philodinidae</taxon>
        <taxon>Rotaria</taxon>
    </lineage>
</organism>
<dbReference type="PANTHER" id="PTHR17630:SF44">
    <property type="entry name" value="PROTEIN AIM2"/>
    <property type="match status" value="1"/>
</dbReference>
<dbReference type="Proteomes" id="UP000663870">
    <property type="component" value="Unassembled WGS sequence"/>
</dbReference>
<dbReference type="EMBL" id="CAJNOL010001607">
    <property type="protein sequence ID" value="CAF1390173.1"/>
    <property type="molecule type" value="Genomic_DNA"/>
</dbReference>
<keyword evidence="5" id="KW-1185">Reference proteome</keyword>
<gene>
    <name evidence="4" type="ORF">JXQ802_LOCUS34162</name>
    <name evidence="2" type="ORF">PYM288_LOCUS8910</name>
    <name evidence="3" type="ORF">ZHD862_LOCUS18210</name>
</gene>
<dbReference type="PANTHER" id="PTHR17630">
    <property type="entry name" value="DIENELACTONE HYDROLASE"/>
    <property type="match status" value="1"/>
</dbReference>
<dbReference type="Proteomes" id="UP000663864">
    <property type="component" value="Unassembled WGS sequence"/>
</dbReference>
<evidence type="ECO:0000313" key="4">
    <source>
        <dbReference type="EMBL" id="CAF1390173.1"/>
    </source>
</evidence>
<evidence type="ECO:0000313" key="2">
    <source>
        <dbReference type="EMBL" id="CAF0888543.1"/>
    </source>
</evidence>
<dbReference type="AlphaFoldDB" id="A0A815K340"/>
<dbReference type="Proteomes" id="UP000663854">
    <property type="component" value="Unassembled WGS sequence"/>
</dbReference>
<reference evidence="4" key="1">
    <citation type="submission" date="2021-02" db="EMBL/GenBank/DDBJ databases">
        <authorList>
            <person name="Nowell W R."/>
        </authorList>
    </citation>
    <scope>NUCLEOTIDE SEQUENCE</scope>
</reference>
<evidence type="ECO:0000313" key="3">
    <source>
        <dbReference type="EMBL" id="CAF1112818.1"/>
    </source>
</evidence>
<sequence length="273" mass="30010">MATETTDDKLDACCLTEYRPLPGIPSGQMIKIADIDTYYISGKDQTSKGKTIVLLTDIFGLTKNIRIIADEVSEKSGFDVYVPDLLRGDAIHSSLMKNMPEESGEKMSISARLRYAGNLVTSLAPWLFRHRQSVSLPLVQKFFQTLRSEKGVTKIEAVGYCFGGLYALLAGGPLHLADAIVGCHVSLTNKTHFEQLEVPAAFACAQEDNQFSDSLRAEAEQILARKSELPSKFLMTKGTAHGFASRPNPDNHVTMAAFKQANDLIAEWAKTHL</sequence>
<feature type="domain" description="Dienelactone hydrolase" evidence="1">
    <location>
        <begin position="37"/>
        <end position="272"/>
    </location>
</feature>
<proteinExistence type="predicted"/>
<protein>
    <recommendedName>
        <fullName evidence="1">Dienelactone hydrolase domain-containing protein</fullName>
    </recommendedName>
</protein>
<dbReference type="InterPro" id="IPR002925">
    <property type="entry name" value="Dienelactn_hydro"/>
</dbReference>
<dbReference type="GO" id="GO:0016787">
    <property type="term" value="F:hydrolase activity"/>
    <property type="evidence" value="ECO:0007669"/>
    <property type="project" value="InterPro"/>
</dbReference>
<dbReference type="EMBL" id="CAJNOT010000936">
    <property type="protein sequence ID" value="CAF1112818.1"/>
    <property type="molecule type" value="Genomic_DNA"/>
</dbReference>
<accession>A0A815K340</accession>
<dbReference type="Pfam" id="PF01738">
    <property type="entry name" value="DLH"/>
    <property type="match status" value="1"/>
</dbReference>